<name>A0A418SH06_9RHOB</name>
<dbReference type="AlphaFoldDB" id="A0A418SH06"/>
<reference evidence="2 3" key="1">
    <citation type="submission" date="2020-08" db="EMBL/GenBank/DDBJ databases">
        <title>Genome sequence of Rhodobacteraceae bacterium Lw-13e.</title>
        <authorList>
            <person name="Poehlein A."/>
            <person name="Wolter L."/>
            <person name="Daniel R."/>
            <person name="Brinkhoff T."/>
        </authorList>
    </citation>
    <scope>NUCLEOTIDE SEQUENCE [LARGE SCALE GENOMIC DNA]</scope>
    <source>
        <strain evidence="2 3">Lw-13e</strain>
    </source>
</reference>
<keyword evidence="3" id="KW-1185">Reference proteome</keyword>
<dbReference type="OrthoDB" id="9806482at2"/>
<accession>A0A418SH06</accession>
<dbReference type="PROSITE" id="PS50056">
    <property type="entry name" value="TYR_PHOSPHATASE_2"/>
    <property type="match status" value="1"/>
</dbReference>
<evidence type="ECO:0000313" key="3">
    <source>
        <dbReference type="Proteomes" id="UP000283786"/>
    </source>
</evidence>
<dbReference type="SUPFAM" id="SSF52799">
    <property type="entry name" value="(Phosphotyrosine protein) phosphatases II"/>
    <property type="match status" value="1"/>
</dbReference>
<dbReference type="RefSeq" id="WP_119839418.1">
    <property type="nucleotide sequence ID" value="NZ_CP060436.1"/>
</dbReference>
<dbReference type="EMBL" id="CP060436">
    <property type="protein sequence ID" value="QPM91801.1"/>
    <property type="molecule type" value="Genomic_DNA"/>
</dbReference>
<proteinExistence type="predicted"/>
<protein>
    <recommendedName>
        <fullName evidence="1">Tyrosine specific protein phosphatases domain-containing protein</fullName>
    </recommendedName>
</protein>
<evidence type="ECO:0000259" key="1">
    <source>
        <dbReference type="PROSITE" id="PS50056"/>
    </source>
</evidence>
<evidence type="ECO:0000313" key="2">
    <source>
        <dbReference type="EMBL" id="QPM91801.1"/>
    </source>
</evidence>
<dbReference type="InterPro" id="IPR000387">
    <property type="entry name" value="Tyr_Pase_dom"/>
</dbReference>
<dbReference type="Gene3D" id="3.90.190.10">
    <property type="entry name" value="Protein tyrosine phosphatase superfamily"/>
    <property type="match status" value="1"/>
</dbReference>
<dbReference type="Proteomes" id="UP000283786">
    <property type="component" value="Chromosome"/>
</dbReference>
<feature type="domain" description="Tyrosine specific protein phosphatases" evidence="1">
    <location>
        <begin position="104"/>
        <end position="171"/>
    </location>
</feature>
<dbReference type="KEGG" id="palw:PSAL_030560"/>
<sequence>MPEEVARALSIRGILPVPDGGSCLLAGFPGLATTVQGAGYIDAGIRAAVLDHLGGAPLWIALPETGELPEGALDQLGAALDRRGAELLHLPIPDFKAPDGDFMIRWAGLRDGLHDRLDQGGRLGITCQYGAGRSGLLACLLLIERGFAPEIALQMTRSAIPEAVESDVQQDWLMDRRDATLPRYGGTASDR</sequence>
<organism evidence="2 3">
    <name type="scientific">Pseudooceanicola algae</name>
    <dbReference type="NCBI Taxonomy" id="1537215"/>
    <lineage>
        <taxon>Bacteria</taxon>
        <taxon>Pseudomonadati</taxon>
        <taxon>Pseudomonadota</taxon>
        <taxon>Alphaproteobacteria</taxon>
        <taxon>Rhodobacterales</taxon>
        <taxon>Paracoccaceae</taxon>
        <taxon>Pseudooceanicola</taxon>
    </lineage>
</organism>
<dbReference type="InterPro" id="IPR029021">
    <property type="entry name" value="Prot-tyrosine_phosphatase-like"/>
</dbReference>
<gene>
    <name evidence="2" type="ORF">PSAL_030560</name>
</gene>